<feature type="compositionally biased region" description="Basic and acidic residues" evidence="1">
    <location>
        <begin position="546"/>
        <end position="565"/>
    </location>
</feature>
<feature type="compositionally biased region" description="Basic and acidic residues" evidence="1">
    <location>
        <begin position="439"/>
        <end position="450"/>
    </location>
</feature>
<feature type="region of interest" description="Disordered" evidence="1">
    <location>
        <begin position="543"/>
        <end position="565"/>
    </location>
</feature>
<dbReference type="EMBL" id="PEDP01000055">
    <property type="protein sequence ID" value="POS87914.1"/>
    <property type="molecule type" value="Genomic_DNA"/>
</dbReference>
<name>A0A2S4Q0V2_9PEZI</name>
<dbReference type="PANTHER" id="PTHR28079">
    <property type="entry name" value="RNA POLYMERASE I-SPECIFIC TRANSCRIPTION INITIATION FACTOR RRN5"/>
    <property type="match status" value="1"/>
</dbReference>
<proteinExistence type="predicted"/>
<dbReference type="GO" id="GO:0000500">
    <property type="term" value="C:RNA polymerase I upstream activating factor complex"/>
    <property type="evidence" value="ECO:0007669"/>
    <property type="project" value="InterPro"/>
</dbReference>
<organism evidence="2 3">
    <name type="scientific">Erysiphe pulchra</name>
    <dbReference type="NCBI Taxonomy" id="225359"/>
    <lineage>
        <taxon>Eukaryota</taxon>
        <taxon>Fungi</taxon>
        <taxon>Dikarya</taxon>
        <taxon>Ascomycota</taxon>
        <taxon>Pezizomycotina</taxon>
        <taxon>Leotiomycetes</taxon>
        <taxon>Erysiphales</taxon>
        <taxon>Erysiphaceae</taxon>
        <taxon>Erysiphe</taxon>
    </lineage>
</organism>
<gene>
    <name evidence="2" type="ORF">EPUL_000245</name>
</gene>
<feature type="region of interest" description="Disordered" evidence="1">
    <location>
        <begin position="1"/>
        <end position="57"/>
    </location>
</feature>
<sequence length="635" mass="72989">MSEINYTKEHGAGDPRFNLLPSDVVANQTGNLQTSNTTSRDEQNGSSEERQVKKRKRELENCERKFKRLQQYYNYEYRSILNLEIQVVASGVSQDDVYTFQESQIGSSIWTVMEKSYFFAALDSLGKDNIRGISARIGSKSELEVKEYLLVLEEKTRSMISHSSKLCTLVDIPSASEISENCCALLEKAADALAAREEYEEAKIEEEKWDALWIITNNFCEEFRRRRNRFKNLKSMDEIQPFLDLFFLRNWFHLTENIFMNSCTNEEENWRNFADPGERPAIRTTALEDFYSLTINLTKKLVSATIFCTMSRHRARGTEKSKLIEVNLEDAEAAIRTLGFKRNSDKYWTQCARRCQLSIVDDSKNDMTYDEVESVMVSHAPLSSENNYDNLILPSHDPKLLNSTLLGDYDPHSNHHDSGSDLVISSDETNDDLNNNSFKKKDEETNDKSIQKQKQAAEETQDLQLDAIDMQSSHAEEKNLMEMLKLEPQFKINNEELSAIENNTTNFALNSVYRDCDWREKLEYYSEWETLDAQIRNESFASSRAQDLDTTDHKLPSDLVGETKEDLNQVTLSSNEYYNELDPEISKSNDSELTSESDDDDIASSVRSISFDETIAQLRGLAANFQPSSGDEYEN</sequence>
<feature type="compositionally biased region" description="Basic and acidic residues" evidence="1">
    <location>
        <begin position="1"/>
        <end position="13"/>
    </location>
</feature>
<feature type="region of interest" description="Disordered" evidence="1">
    <location>
        <begin position="579"/>
        <end position="605"/>
    </location>
</feature>
<dbReference type="Gene3D" id="1.10.10.60">
    <property type="entry name" value="Homeodomain-like"/>
    <property type="match status" value="1"/>
</dbReference>
<evidence type="ECO:0000256" key="1">
    <source>
        <dbReference type="SAM" id="MobiDB-lite"/>
    </source>
</evidence>
<dbReference type="GO" id="GO:0000182">
    <property type="term" value="F:rDNA binding"/>
    <property type="evidence" value="ECO:0007669"/>
    <property type="project" value="TreeGrafter"/>
</dbReference>
<dbReference type="InterPro" id="IPR039601">
    <property type="entry name" value="Rrn5"/>
</dbReference>
<reference evidence="2 3" key="1">
    <citation type="submission" date="2017-10" db="EMBL/GenBank/DDBJ databases">
        <title>Development of genomic resources for the powdery mildew, Erysiphe pulchra.</title>
        <authorList>
            <person name="Wadl P.A."/>
            <person name="Mack B.M."/>
            <person name="Moore G."/>
            <person name="Beltz S.B."/>
        </authorList>
    </citation>
    <scope>NUCLEOTIDE SEQUENCE [LARGE SCALE GENOMIC DNA]</scope>
    <source>
        <strain evidence="2">Cflorida</strain>
    </source>
</reference>
<dbReference type="GO" id="GO:0042790">
    <property type="term" value="P:nucleolar large rRNA transcription by RNA polymerase I"/>
    <property type="evidence" value="ECO:0007669"/>
    <property type="project" value="InterPro"/>
</dbReference>
<keyword evidence="3" id="KW-1185">Reference proteome</keyword>
<dbReference type="InterPro" id="IPR001005">
    <property type="entry name" value="SANT/Myb"/>
</dbReference>
<dbReference type="CDD" id="cd00167">
    <property type="entry name" value="SANT"/>
    <property type="match status" value="1"/>
</dbReference>
<dbReference type="PANTHER" id="PTHR28079:SF1">
    <property type="entry name" value="RNA POLYMERASE I-SPECIFIC TRANSCRIPTION INITIATION FACTOR RRN5"/>
    <property type="match status" value="1"/>
</dbReference>
<feature type="region of interest" description="Disordered" evidence="1">
    <location>
        <begin position="411"/>
        <end position="459"/>
    </location>
</feature>
<dbReference type="AlphaFoldDB" id="A0A2S4Q0V2"/>
<feature type="compositionally biased region" description="Acidic residues" evidence="1">
    <location>
        <begin position="593"/>
        <end position="602"/>
    </location>
</feature>
<comment type="caution">
    <text evidence="2">The sequence shown here is derived from an EMBL/GenBank/DDBJ whole genome shotgun (WGS) entry which is preliminary data.</text>
</comment>
<feature type="compositionally biased region" description="Basic and acidic residues" evidence="1">
    <location>
        <begin position="39"/>
        <end position="57"/>
    </location>
</feature>
<feature type="compositionally biased region" description="Polar residues" evidence="1">
    <location>
        <begin position="25"/>
        <end position="38"/>
    </location>
</feature>
<evidence type="ECO:0000313" key="3">
    <source>
        <dbReference type="Proteomes" id="UP000237438"/>
    </source>
</evidence>
<dbReference type="Proteomes" id="UP000237438">
    <property type="component" value="Unassembled WGS sequence"/>
</dbReference>
<evidence type="ECO:0000313" key="2">
    <source>
        <dbReference type="EMBL" id="POS87914.1"/>
    </source>
</evidence>
<dbReference type="OrthoDB" id="2240312at2759"/>
<dbReference type="GO" id="GO:0001181">
    <property type="term" value="F:RNA polymerase I general transcription initiation factor activity"/>
    <property type="evidence" value="ECO:0007669"/>
    <property type="project" value="TreeGrafter"/>
</dbReference>
<evidence type="ECO:0008006" key="4">
    <source>
        <dbReference type="Google" id="ProtNLM"/>
    </source>
</evidence>
<dbReference type="STRING" id="225359.A0A2S4Q0V2"/>
<accession>A0A2S4Q0V2</accession>
<dbReference type="GO" id="GO:0006361">
    <property type="term" value="P:transcription initiation at RNA polymerase I promoter"/>
    <property type="evidence" value="ECO:0007669"/>
    <property type="project" value="TreeGrafter"/>
</dbReference>
<protein>
    <recommendedName>
        <fullName evidence="4">SANT domain-containing protein</fullName>
    </recommendedName>
</protein>